<evidence type="ECO:0000313" key="2">
    <source>
        <dbReference type="EMBL" id="NKY36420.1"/>
    </source>
</evidence>
<organism evidence="2 3">
    <name type="scientific">Nocardia speluncae</name>
    <dbReference type="NCBI Taxonomy" id="419477"/>
    <lineage>
        <taxon>Bacteria</taxon>
        <taxon>Bacillati</taxon>
        <taxon>Actinomycetota</taxon>
        <taxon>Actinomycetes</taxon>
        <taxon>Mycobacteriales</taxon>
        <taxon>Nocardiaceae</taxon>
        <taxon>Nocardia</taxon>
    </lineage>
</organism>
<keyword evidence="3" id="KW-1185">Reference proteome</keyword>
<gene>
    <name evidence="2" type="ORF">HGA13_25615</name>
</gene>
<evidence type="ECO:0000313" key="3">
    <source>
        <dbReference type="Proteomes" id="UP000565715"/>
    </source>
</evidence>
<protein>
    <submittedName>
        <fullName evidence="2">Uncharacterized protein</fullName>
    </submittedName>
</protein>
<dbReference type="RefSeq" id="WP_157112641.1">
    <property type="nucleotide sequence ID" value="NZ_JAAXOO010000007.1"/>
</dbReference>
<feature type="chain" id="PRO_5032411683" evidence="1">
    <location>
        <begin position="20"/>
        <end position="185"/>
    </location>
</feature>
<proteinExistence type="predicted"/>
<dbReference type="AlphaFoldDB" id="A0A846XP14"/>
<dbReference type="Proteomes" id="UP000565715">
    <property type="component" value="Unassembled WGS sequence"/>
</dbReference>
<comment type="caution">
    <text evidence="2">The sequence shown here is derived from an EMBL/GenBank/DDBJ whole genome shotgun (WGS) entry which is preliminary data.</text>
</comment>
<accession>A0A846XP14</accession>
<evidence type="ECO:0000256" key="1">
    <source>
        <dbReference type="SAM" id="SignalP"/>
    </source>
</evidence>
<dbReference type="EMBL" id="JAAXOO010000007">
    <property type="protein sequence ID" value="NKY36420.1"/>
    <property type="molecule type" value="Genomic_DNA"/>
</dbReference>
<feature type="signal peptide" evidence="1">
    <location>
        <begin position="1"/>
        <end position="19"/>
    </location>
</feature>
<keyword evidence="1" id="KW-0732">Signal</keyword>
<reference evidence="2 3" key="1">
    <citation type="submission" date="2020-04" db="EMBL/GenBank/DDBJ databases">
        <title>MicrobeNet Type strains.</title>
        <authorList>
            <person name="Nicholson A.C."/>
        </authorList>
    </citation>
    <scope>NUCLEOTIDE SEQUENCE [LARGE SCALE GENOMIC DNA]</scope>
    <source>
        <strain evidence="2 3">DSM 45078</strain>
    </source>
</reference>
<sequence>MLTSLVVVFGLSAALLAVAACGDQRKRWWKRHAWRYRDPQACEPSDAALVAWRVVKLAAAAVLVAGIFVVNGPVRAASAYDQREVWAVALQAAAGLDGPIQDNELAILERARESVGGAAGDRAEFVEGAGIFVQDGLKYSLTTFEITNADGDHPVCLTVFPDRLPESTAEVAKIATETWVAEGRC</sequence>
<name>A0A846XP14_9NOCA</name>